<name>X1JWA6_9ZZZZ</name>
<dbReference type="AlphaFoldDB" id="X1JWA6"/>
<feature type="non-terminal residue" evidence="1">
    <location>
        <position position="1"/>
    </location>
</feature>
<comment type="caution">
    <text evidence="1">The sequence shown here is derived from an EMBL/GenBank/DDBJ whole genome shotgun (WGS) entry which is preliminary data.</text>
</comment>
<reference evidence="1" key="1">
    <citation type="journal article" date="2014" name="Front. Microbiol.">
        <title>High frequency of phylogenetically diverse reductive dehalogenase-homologous genes in deep subseafloor sedimentary metagenomes.</title>
        <authorList>
            <person name="Kawai M."/>
            <person name="Futagami T."/>
            <person name="Toyoda A."/>
            <person name="Takaki Y."/>
            <person name="Nishi S."/>
            <person name="Hori S."/>
            <person name="Arai W."/>
            <person name="Tsubouchi T."/>
            <person name="Morono Y."/>
            <person name="Uchiyama I."/>
            <person name="Ito T."/>
            <person name="Fujiyama A."/>
            <person name="Inagaki F."/>
            <person name="Takami H."/>
        </authorList>
    </citation>
    <scope>NUCLEOTIDE SEQUENCE</scope>
    <source>
        <strain evidence="1">Expedition CK06-06</strain>
    </source>
</reference>
<dbReference type="EMBL" id="BARU01034024">
    <property type="protein sequence ID" value="GAH74063.1"/>
    <property type="molecule type" value="Genomic_DNA"/>
</dbReference>
<protein>
    <submittedName>
        <fullName evidence="1">Uncharacterized protein</fullName>
    </submittedName>
</protein>
<sequence length="51" mass="5128">QNVLVLNAALIVNPKPVVDGSRALVAGTVSGKLSDVSLCSDNTVVVPPSGR</sequence>
<gene>
    <name evidence="1" type="ORF">S03H2_53453</name>
</gene>
<proteinExistence type="predicted"/>
<accession>X1JWA6</accession>
<evidence type="ECO:0000313" key="1">
    <source>
        <dbReference type="EMBL" id="GAH74063.1"/>
    </source>
</evidence>
<organism evidence="1">
    <name type="scientific">marine sediment metagenome</name>
    <dbReference type="NCBI Taxonomy" id="412755"/>
    <lineage>
        <taxon>unclassified sequences</taxon>
        <taxon>metagenomes</taxon>
        <taxon>ecological metagenomes</taxon>
    </lineage>
</organism>